<reference evidence="1" key="1">
    <citation type="submission" date="2019-06" db="EMBL/GenBank/DDBJ databases">
        <authorList>
            <consortium name="Wellcome Sanger Institute Data Sharing"/>
        </authorList>
    </citation>
    <scope>NUCLEOTIDE SEQUENCE [LARGE SCALE GENOMIC DNA]</scope>
</reference>
<sequence length="114" mass="12018">GLGRVVGGGVIRGGEVEACCMLSVDVGCCPLPATHPALGMPDTRTRTQRQQVHKHVHTLPPSQHRACHRECPMLMFIGKPNGCQLRGIGTASGPNSLFCSIRGVAPLVLPGLDM</sequence>
<accession>A0A667WW30</accession>
<keyword evidence="2" id="KW-1185">Reference proteome</keyword>
<evidence type="ECO:0000313" key="1">
    <source>
        <dbReference type="Ensembl" id="ENSMMDP00005001106.1"/>
    </source>
</evidence>
<organism evidence="1 2">
    <name type="scientific">Myripristis murdjan</name>
    <name type="common">pinecone soldierfish</name>
    <dbReference type="NCBI Taxonomy" id="586833"/>
    <lineage>
        <taxon>Eukaryota</taxon>
        <taxon>Metazoa</taxon>
        <taxon>Chordata</taxon>
        <taxon>Craniata</taxon>
        <taxon>Vertebrata</taxon>
        <taxon>Euteleostomi</taxon>
        <taxon>Actinopterygii</taxon>
        <taxon>Neopterygii</taxon>
        <taxon>Teleostei</taxon>
        <taxon>Neoteleostei</taxon>
        <taxon>Acanthomorphata</taxon>
        <taxon>Holocentriformes</taxon>
        <taxon>Holocentridae</taxon>
        <taxon>Myripristis</taxon>
    </lineage>
</organism>
<reference evidence="1" key="2">
    <citation type="submission" date="2025-08" db="UniProtKB">
        <authorList>
            <consortium name="Ensembl"/>
        </authorList>
    </citation>
    <scope>IDENTIFICATION</scope>
</reference>
<evidence type="ECO:0000313" key="2">
    <source>
        <dbReference type="Proteomes" id="UP000472263"/>
    </source>
</evidence>
<dbReference type="InParanoid" id="A0A667WW30"/>
<proteinExistence type="predicted"/>
<protein>
    <submittedName>
        <fullName evidence="1">Uncharacterized protein</fullName>
    </submittedName>
</protein>
<dbReference type="AlphaFoldDB" id="A0A667WW30"/>
<dbReference type="Proteomes" id="UP000472263">
    <property type="component" value="Chromosome 1"/>
</dbReference>
<reference evidence="1" key="3">
    <citation type="submission" date="2025-09" db="UniProtKB">
        <authorList>
            <consortium name="Ensembl"/>
        </authorList>
    </citation>
    <scope>IDENTIFICATION</scope>
</reference>
<dbReference type="Ensembl" id="ENSMMDT00005001128.1">
    <property type="protein sequence ID" value="ENSMMDP00005001106.1"/>
    <property type="gene ID" value="ENSMMDG00005000653.1"/>
</dbReference>
<name>A0A667WW30_9TELE</name>